<protein>
    <submittedName>
        <fullName evidence="1">Uncharacterized protein</fullName>
    </submittedName>
</protein>
<proteinExistence type="predicted"/>
<keyword evidence="2" id="KW-1185">Reference proteome</keyword>
<dbReference type="OrthoDB" id="655095at2"/>
<dbReference type="EMBL" id="WRXO01000001">
    <property type="protein sequence ID" value="MVT40209.1"/>
    <property type="molecule type" value="Genomic_DNA"/>
</dbReference>
<sequence length="265" mass="29942">MRQLENIALIIAHPGHELRVFRFVELYKPRVYVLTDGSGSAGSSRLHNTINILEECGASISPIMGYYTDKEIYRIILEKDYASLTVLGLKILSDFQENNIQVVAGDAVEGFNPTHDLCRYLINLTIALKEANDGIQMLNLEFLLDGLMSEEDASLVVRLDEDSFNRKRKAAEGYAELAYELQSAIQAYGSAPFMTECLRKVVRPDIFSSWGDGIPFYEKYAIEKVNSGVYKKVISFQEHLLPLIHHLSTNLYAETAGNEHTYNKH</sequence>
<evidence type="ECO:0000313" key="1">
    <source>
        <dbReference type="EMBL" id="MVT40209.1"/>
    </source>
</evidence>
<accession>A0A6N8J7M2</accession>
<comment type="caution">
    <text evidence="1">The sequence shown here is derived from an EMBL/GenBank/DDBJ whole genome shotgun (WGS) entry which is preliminary data.</text>
</comment>
<name>A0A6N8J7M2_9BACT</name>
<reference evidence="1 2" key="1">
    <citation type="submission" date="2019-12" db="EMBL/GenBank/DDBJ databases">
        <title>The draft genomic sequence of strain Chitinophaga oryziterrae JCM 16595.</title>
        <authorList>
            <person name="Zhang X."/>
        </authorList>
    </citation>
    <scope>NUCLEOTIDE SEQUENCE [LARGE SCALE GENOMIC DNA]</scope>
    <source>
        <strain evidence="1 2">JCM 16595</strain>
    </source>
</reference>
<organism evidence="1 2">
    <name type="scientific">Chitinophaga oryziterrae</name>
    <dbReference type="NCBI Taxonomy" id="1031224"/>
    <lineage>
        <taxon>Bacteria</taxon>
        <taxon>Pseudomonadati</taxon>
        <taxon>Bacteroidota</taxon>
        <taxon>Chitinophagia</taxon>
        <taxon>Chitinophagales</taxon>
        <taxon>Chitinophagaceae</taxon>
        <taxon>Chitinophaga</taxon>
    </lineage>
</organism>
<gene>
    <name evidence="1" type="ORF">GO495_06425</name>
</gene>
<dbReference type="Proteomes" id="UP000468388">
    <property type="component" value="Unassembled WGS sequence"/>
</dbReference>
<evidence type="ECO:0000313" key="2">
    <source>
        <dbReference type="Proteomes" id="UP000468388"/>
    </source>
</evidence>
<dbReference type="AlphaFoldDB" id="A0A6N8J7M2"/>
<dbReference type="RefSeq" id="WP_157298835.1">
    <property type="nucleotide sequence ID" value="NZ_BAAAZB010000005.1"/>
</dbReference>